<sequence>MGLGEADLLEDDGRGDAGMSFAVAAISCSICLEAVKEKGDRSTAKLQCGHEFHLDCIGSAFNAKGVMQCPNCRKIEKGQWLYANGYRSFQEYSMDDWTYEEDLYDPSYSEMPFSVHWCPFGGLARLPSSFEEGESQSIAYHDLLGHHAIFAEHSAASLVAHSCPYAAYFQPLQPLSSNSAENTADSPAFHHHWSGHSVTNDIPTSHPFPGADLQYHSWDHQSLFPPTANHINGIDSSATVRSTRVDSDGLPRTRSFMHPYLLSHGSGSRVGSSVISSMVPPYPGNSRAHSHASHGLHVYHQSNSSGVRAPIPSSIRRLGTRGLAPVGPTSSSSDHSSLYVFPSSGPSGRSHQDVEGSGGNRFVAWERDCLTPFPLVAVDREAGWWGPFASGSDAGSRTGGIWHRHGSDRPSSQGWAESTSYQPVHHHTRMHPFM</sequence>
<keyword evidence="2" id="KW-1185">Reference proteome</keyword>
<protein>
    <submittedName>
        <fullName evidence="1">Uncharacterized protein</fullName>
    </submittedName>
</protein>
<dbReference type="Proteomes" id="UP001234297">
    <property type="component" value="Chromosome 9"/>
</dbReference>
<organism evidence="1 2">
    <name type="scientific">Persea americana</name>
    <name type="common">Avocado</name>
    <dbReference type="NCBI Taxonomy" id="3435"/>
    <lineage>
        <taxon>Eukaryota</taxon>
        <taxon>Viridiplantae</taxon>
        <taxon>Streptophyta</taxon>
        <taxon>Embryophyta</taxon>
        <taxon>Tracheophyta</taxon>
        <taxon>Spermatophyta</taxon>
        <taxon>Magnoliopsida</taxon>
        <taxon>Magnoliidae</taxon>
        <taxon>Laurales</taxon>
        <taxon>Lauraceae</taxon>
        <taxon>Persea</taxon>
    </lineage>
</organism>
<accession>A0ACC2KEI9</accession>
<evidence type="ECO:0000313" key="1">
    <source>
        <dbReference type="EMBL" id="KAJ8619511.1"/>
    </source>
</evidence>
<proteinExistence type="predicted"/>
<gene>
    <name evidence="1" type="ORF">MRB53_028040</name>
</gene>
<name>A0ACC2KEI9_PERAE</name>
<evidence type="ECO:0000313" key="2">
    <source>
        <dbReference type="Proteomes" id="UP001234297"/>
    </source>
</evidence>
<dbReference type="EMBL" id="CM056817">
    <property type="protein sequence ID" value="KAJ8619511.1"/>
    <property type="molecule type" value="Genomic_DNA"/>
</dbReference>
<comment type="caution">
    <text evidence="1">The sequence shown here is derived from an EMBL/GenBank/DDBJ whole genome shotgun (WGS) entry which is preliminary data.</text>
</comment>
<reference evidence="1 2" key="1">
    <citation type="journal article" date="2022" name="Hortic Res">
        <title>A haplotype resolved chromosomal level avocado genome allows analysis of novel avocado genes.</title>
        <authorList>
            <person name="Nath O."/>
            <person name="Fletcher S.J."/>
            <person name="Hayward A."/>
            <person name="Shaw L.M."/>
            <person name="Masouleh A.K."/>
            <person name="Furtado A."/>
            <person name="Henry R.J."/>
            <person name="Mitter N."/>
        </authorList>
    </citation>
    <scope>NUCLEOTIDE SEQUENCE [LARGE SCALE GENOMIC DNA]</scope>
    <source>
        <strain evidence="2">cv. Hass</strain>
    </source>
</reference>